<dbReference type="Proteomes" id="UP000283633">
    <property type="component" value="Unassembled WGS sequence"/>
</dbReference>
<name>A0A426D4E2_9LACO</name>
<evidence type="ECO:0000256" key="3">
    <source>
        <dbReference type="ARBA" id="ARBA00022475"/>
    </source>
</evidence>
<dbReference type="OrthoDB" id="9813426at2"/>
<dbReference type="EMBL" id="QWZQ01000050">
    <property type="protein sequence ID" value="RRK09533.1"/>
    <property type="molecule type" value="Genomic_DNA"/>
</dbReference>
<keyword evidence="10" id="KW-1185">Reference proteome</keyword>
<gene>
    <name evidence="9" type="ORF">D1831_12110</name>
</gene>
<dbReference type="RefSeq" id="WP_125073146.1">
    <property type="nucleotide sequence ID" value="NZ_QWZQ01000050.1"/>
</dbReference>
<dbReference type="Pfam" id="PF09335">
    <property type="entry name" value="VTT_dom"/>
    <property type="match status" value="1"/>
</dbReference>
<keyword evidence="5 7" id="KW-1133">Transmembrane helix</keyword>
<dbReference type="InterPro" id="IPR032818">
    <property type="entry name" value="DedA-like"/>
</dbReference>
<evidence type="ECO:0000259" key="8">
    <source>
        <dbReference type="Pfam" id="PF09335"/>
    </source>
</evidence>
<evidence type="ECO:0000256" key="1">
    <source>
        <dbReference type="ARBA" id="ARBA00004651"/>
    </source>
</evidence>
<comment type="caution">
    <text evidence="9">The sequence shown here is derived from an EMBL/GenBank/DDBJ whole genome shotgun (WGS) entry which is preliminary data.</text>
</comment>
<proteinExistence type="inferred from homology"/>
<evidence type="ECO:0000256" key="4">
    <source>
        <dbReference type="ARBA" id="ARBA00022692"/>
    </source>
</evidence>
<evidence type="ECO:0000313" key="10">
    <source>
        <dbReference type="Proteomes" id="UP000283633"/>
    </source>
</evidence>
<reference evidence="9 10" key="1">
    <citation type="submission" date="2018-08" db="EMBL/GenBank/DDBJ databases">
        <title>Genome Lactobacillus garii FI11369.</title>
        <authorList>
            <person name="Diaz M."/>
            <person name="Narbad A."/>
        </authorList>
    </citation>
    <scope>NUCLEOTIDE SEQUENCE [LARGE SCALE GENOMIC DNA]</scope>
    <source>
        <strain evidence="9 10">FI11369</strain>
    </source>
</reference>
<organism evidence="9 10">
    <name type="scientific">Lactiplantibacillus garii</name>
    <dbReference type="NCBI Taxonomy" id="2306423"/>
    <lineage>
        <taxon>Bacteria</taxon>
        <taxon>Bacillati</taxon>
        <taxon>Bacillota</taxon>
        <taxon>Bacilli</taxon>
        <taxon>Lactobacillales</taxon>
        <taxon>Lactobacillaceae</taxon>
        <taxon>Lactiplantibacillus</taxon>
    </lineage>
</organism>
<dbReference type="PANTHER" id="PTHR30353:SF0">
    <property type="entry name" value="TRANSMEMBRANE PROTEIN"/>
    <property type="match status" value="1"/>
</dbReference>
<feature type="transmembrane region" description="Helical" evidence="7">
    <location>
        <begin position="24"/>
        <end position="46"/>
    </location>
</feature>
<dbReference type="GO" id="GO:0005886">
    <property type="term" value="C:plasma membrane"/>
    <property type="evidence" value="ECO:0007669"/>
    <property type="project" value="UniProtKB-SubCell"/>
</dbReference>
<accession>A0A426D4E2</accession>
<feature type="domain" description="VTT" evidence="8">
    <location>
        <begin position="46"/>
        <end position="174"/>
    </location>
</feature>
<comment type="subcellular location">
    <subcellularLocation>
        <location evidence="1 7">Cell membrane</location>
        <topology evidence="1 7">Multi-pass membrane protein</topology>
    </subcellularLocation>
</comment>
<sequence length="219" mass="24317">MSFLIDFVLHIDQHLVTIVNSFGIWTYLILFAIIFIETGAVILPFLPGDSLLFAACALAANPTYGLHIWSFVILFLVAALAGDSLNFLIGHSLGERLTQTSWFGKLINQKQLAKSEKFFKKHGGITVTIARFMPIIRTFVPFVAASSRMEYRQFIRYNVIGCVLWVVLCCGGGYFFGNIPFVKEHFSMVVIGIILVSLIPAVFSALKARFGKTPAGDED</sequence>
<evidence type="ECO:0000313" key="9">
    <source>
        <dbReference type="EMBL" id="RRK09533.1"/>
    </source>
</evidence>
<evidence type="ECO:0000256" key="5">
    <source>
        <dbReference type="ARBA" id="ARBA00022989"/>
    </source>
</evidence>
<evidence type="ECO:0000256" key="7">
    <source>
        <dbReference type="RuleBase" id="RU367016"/>
    </source>
</evidence>
<keyword evidence="4 7" id="KW-0812">Transmembrane</keyword>
<feature type="transmembrane region" description="Helical" evidence="7">
    <location>
        <begin position="188"/>
        <end position="206"/>
    </location>
</feature>
<keyword evidence="6 7" id="KW-0472">Membrane</keyword>
<comment type="similarity">
    <text evidence="2 7">Belongs to the DedA family.</text>
</comment>
<evidence type="ECO:0000256" key="2">
    <source>
        <dbReference type="ARBA" id="ARBA00010792"/>
    </source>
</evidence>
<feature type="transmembrane region" description="Helical" evidence="7">
    <location>
        <begin position="157"/>
        <end position="176"/>
    </location>
</feature>
<protein>
    <submittedName>
        <fullName evidence="9">Cytochrome O ubiquinol oxidase</fullName>
    </submittedName>
</protein>
<dbReference type="InterPro" id="IPR032816">
    <property type="entry name" value="VTT_dom"/>
</dbReference>
<keyword evidence="3 7" id="KW-1003">Cell membrane</keyword>
<evidence type="ECO:0000256" key="6">
    <source>
        <dbReference type="ARBA" id="ARBA00023136"/>
    </source>
</evidence>
<feature type="transmembrane region" description="Helical" evidence="7">
    <location>
        <begin position="66"/>
        <end position="89"/>
    </location>
</feature>
<dbReference type="AlphaFoldDB" id="A0A426D4E2"/>
<dbReference type="PANTHER" id="PTHR30353">
    <property type="entry name" value="INNER MEMBRANE PROTEIN DEDA-RELATED"/>
    <property type="match status" value="1"/>
</dbReference>